<dbReference type="PATRIC" id="fig|398512.5.peg.5876"/>
<dbReference type="SUPFAM" id="SSF55383">
    <property type="entry name" value="Copper amine oxidase, domain N"/>
    <property type="match status" value="2"/>
</dbReference>
<dbReference type="eggNOG" id="COG2182">
    <property type="taxonomic scope" value="Bacteria"/>
</dbReference>
<sequence>MRKINYARPVVFFLVLILLCFSYHIPTNALNKQVFISLKVNGKYIKTDAPPYIKNGRTYVSLRFISQALGADISWVKEENKALVVTEKSLMELFVGKKEILINGETFTIDSSVEINNNRTMVPLRFISETLGCKVDWDPKYYTLSINNDKLTVPVSSVYKRSYTDDDLLWLARIIYVEGKGLSLDTKVAIANVVLNRIKSPSYPDTVQGVIFQRGQFPPAYKSGFKTLVPTQECITAAKMAYEGVNNIGKCLYFCDVPFKSKRITLYKKMDGMHFYY</sequence>
<dbReference type="Gene3D" id="3.30.457.10">
    <property type="entry name" value="Copper amine oxidase-like, N-terminal domain"/>
    <property type="match status" value="2"/>
</dbReference>
<name>A0A0L6JXZ4_9FIRM</name>
<evidence type="ECO:0000259" key="2">
    <source>
        <dbReference type="Pfam" id="PF07833"/>
    </source>
</evidence>
<dbReference type="RefSeq" id="WP_081926849.1">
    <property type="nucleotide sequence ID" value="NZ_JQKC01000010.1"/>
</dbReference>
<keyword evidence="3" id="KW-0378">Hydrolase</keyword>
<dbReference type="Pfam" id="PF07486">
    <property type="entry name" value="Hydrolase_2"/>
    <property type="match status" value="1"/>
</dbReference>
<dbReference type="Gene3D" id="1.10.10.2520">
    <property type="entry name" value="Cell wall hydrolase SleB, domain 1"/>
    <property type="match status" value="1"/>
</dbReference>
<organism evidence="3 4">
    <name type="scientific">Pseudobacteroides cellulosolvens ATCC 35603 = DSM 2933</name>
    <dbReference type="NCBI Taxonomy" id="398512"/>
    <lineage>
        <taxon>Bacteria</taxon>
        <taxon>Bacillati</taxon>
        <taxon>Bacillota</taxon>
        <taxon>Clostridia</taxon>
        <taxon>Eubacteriales</taxon>
        <taxon>Oscillospiraceae</taxon>
        <taxon>Pseudobacteroides</taxon>
    </lineage>
</organism>
<proteinExistence type="predicted"/>
<dbReference type="eggNOG" id="COG3773">
    <property type="taxonomic scope" value="Bacteria"/>
</dbReference>
<dbReference type="GO" id="GO:0016787">
    <property type="term" value="F:hydrolase activity"/>
    <property type="evidence" value="ECO:0007669"/>
    <property type="project" value="UniProtKB-KW"/>
</dbReference>
<dbReference type="Proteomes" id="UP000036923">
    <property type="component" value="Unassembled WGS sequence"/>
</dbReference>
<dbReference type="STRING" id="398512.Bccel_5602"/>
<reference evidence="4" key="1">
    <citation type="submission" date="2015-07" db="EMBL/GenBank/DDBJ databases">
        <title>Near-Complete Genome Sequence of the Cellulolytic Bacterium Bacteroides (Pseudobacteroides) cellulosolvens ATCC 35603.</title>
        <authorList>
            <person name="Dassa B."/>
            <person name="Utturkar S.M."/>
            <person name="Klingeman D.M."/>
            <person name="Hurt R.A."/>
            <person name="Keller M."/>
            <person name="Xu J."/>
            <person name="Reddy Y.H.K."/>
            <person name="Borovok I."/>
            <person name="Grinberg I.R."/>
            <person name="Lamed R."/>
            <person name="Zhivin O."/>
            <person name="Bayer E.A."/>
            <person name="Brown S.D."/>
        </authorList>
    </citation>
    <scope>NUCLEOTIDE SEQUENCE [LARGE SCALE GENOMIC DNA]</scope>
    <source>
        <strain evidence="4">DSM 2933</strain>
    </source>
</reference>
<protein>
    <submittedName>
        <fullName evidence="3">Cell wall hydrolase SleB</fullName>
    </submittedName>
</protein>
<dbReference type="EMBL" id="LGTC01000001">
    <property type="protein sequence ID" value="KNY30322.1"/>
    <property type="molecule type" value="Genomic_DNA"/>
</dbReference>
<evidence type="ECO:0000259" key="1">
    <source>
        <dbReference type="Pfam" id="PF07486"/>
    </source>
</evidence>
<accession>A0A0L6JXZ4</accession>
<keyword evidence="4" id="KW-1185">Reference proteome</keyword>
<gene>
    <name evidence="3" type="ORF">Bccel_5602</name>
</gene>
<dbReference type="InterPro" id="IPR042047">
    <property type="entry name" value="SleB_dom1"/>
</dbReference>
<comment type="caution">
    <text evidence="3">The sequence shown here is derived from an EMBL/GenBank/DDBJ whole genome shotgun (WGS) entry which is preliminary data.</text>
</comment>
<dbReference type="InterPro" id="IPR011105">
    <property type="entry name" value="Cell_wall_hydrolase_SleB"/>
</dbReference>
<evidence type="ECO:0000313" key="3">
    <source>
        <dbReference type="EMBL" id="KNY30322.1"/>
    </source>
</evidence>
<feature type="domain" description="Cell wall hydrolase SleB" evidence="1">
    <location>
        <begin position="185"/>
        <end position="275"/>
    </location>
</feature>
<dbReference type="InterPro" id="IPR012854">
    <property type="entry name" value="Cu_amine_oxidase-like_N"/>
</dbReference>
<dbReference type="Pfam" id="PF07833">
    <property type="entry name" value="Cu_amine_oxidN1"/>
    <property type="match status" value="1"/>
</dbReference>
<dbReference type="InterPro" id="IPR036582">
    <property type="entry name" value="Mao_N_sf"/>
</dbReference>
<evidence type="ECO:0000313" key="4">
    <source>
        <dbReference type="Proteomes" id="UP000036923"/>
    </source>
</evidence>
<dbReference type="AlphaFoldDB" id="A0A0L6JXZ4"/>
<feature type="domain" description="Copper amine oxidase-like N-terminal" evidence="2">
    <location>
        <begin position="39"/>
        <end position="146"/>
    </location>
</feature>